<evidence type="ECO:0000313" key="3">
    <source>
        <dbReference type="Proteomes" id="UP000235388"/>
    </source>
</evidence>
<accession>A0A2N5TWF3</accession>
<keyword evidence="3" id="KW-1185">Reference proteome</keyword>
<dbReference type="AlphaFoldDB" id="A0A2N5TWF3"/>
<feature type="compositionally biased region" description="Polar residues" evidence="1">
    <location>
        <begin position="160"/>
        <end position="171"/>
    </location>
</feature>
<proteinExistence type="predicted"/>
<evidence type="ECO:0000313" key="2">
    <source>
        <dbReference type="EMBL" id="PLW29777.1"/>
    </source>
</evidence>
<protein>
    <submittedName>
        <fullName evidence="2">Uncharacterized protein</fullName>
    </submittedName>
</protein>
<evidence type="ECO:0000256" key="1">
    <source>
        <dbReference type="SAM" id="MobiDB-lite"/>
    </source>
</evidence>
<sequence length="171" mass="19606">MLKHGFCAGLRYNLAIRANAFQCNTIHEGKECFLDISLYREEAATESLHNAISRDETQFQENPYIEGGPRDNIDPYTGRANPNNNRRANNNNQGKKNQGRDQGNRYNPYSLLTLRGRNDSRNQSGEGGNDWYRTKEYKDKAKERAKGGKRGQGRGFQREPTNTPNNPRRQL</sequence>
<dbReference type="EMBL" id="PGCJ01000399">
    <property type="protein sequence ID" value="PLW29777.1"/>
    <property type="molecule type" value="Genomic_DNA"/>
</dbReference>
<reference evidence="2 3" key="1">
    <citation type="submission" date="2017-11" db="EMBL/GenBank/DDBJ databases">
        <title>De novo assembly and phasing of dikaryotic genomes from two isolates of Puccinia coronata f. sp. avenae, the causal agent of oat crown rust.</title>
        <authorList>
            <person name="Miller M.E."/>
            <person name="Zhang Y."/>
            <person name="Omidvar V."/>
            <person name="Sperschneider J."/>
            <person name="Schwessinger B."/>
            <person name="Raley C."/>
            <person name="Palmer J.M."/>
            <person name="Garnica D."/>
            <person name="Upadhyaya N."/>
            <person name="Rathjen J."/>
            <person name="Taylor J.M."/>
            <person name="Park R.F."/>
            <person name="Dodds P.N."/>
            <person name="Hirsch C.D."/>
            <person name="Kianian S.F."/>
            <person name="Figueroa M."/>
        </authorList>
    </citation>
    <scope>NUCLEOTIDE SEQUENCE [LARGE SCALE GENOMIC DNA]</scope>
    <source>
        <strain evidence="2">12NC29</strain>
    </source>
</reference>
<dbReference type="Proteomes" id="UP000235388">
    <property type="component" value="Unassembled WGS sequence"/>
</dbReference>
<comment type="caution">
    <text evidence="2">The sequence shown here is derived from an EMBL/GenBank/DDBJ whole genome shotgun (WGS) entry which is preliminary data.</text>
</comment>
<feature type="compositionally biased region" description="Low complexity" evidence="1">
    <location>
        <begin position="78"/>
        <end position="96"/>
    </location>
</feature>
<organism evidence="2 3">
    <name type="scientific">Puccinia coronata f. sp. avenae</name>
    <dbReference type="NCBI Taxonomy" id="200324"/>
    <lineage>
        <taxon>Eukaryota</taxon>
        <taxon>Fungi</taxon>
        <taxon>Dikarya</taxon>
        <taxon>Basidiomycota</taxon>
        <taxon>Pucciniomycotina</taxon>
        <taxon>Pucciniomycetes</taxon>
        <taxon>Pucciniales</taxon>
        <taxon>Pucciniaceae</taxon>
        <taxon>Puccinia</taxon>
    </lineage>
</organism>
<dbReference type="OrthoDB" id="10302672at2759"/>
<name>A0A2N5TWF3_9BASI</name>
<gene>
    <name evidence="2" type="ORF">PCANC_26751</name>
</gene>
<feature type="region of interest" description="Disordered" evidence="1">
    <location>
        <begin position="50"/>
        <end position="171"/>
    </location>
</feature>
<feature type="compositionally biased region" description="Basic and acidic residues" evidence="1">
    <location>
        <begin position="132"/>
        <end position="146"/>
    </location>
</feature>